<feature type="domain" description="Carrier" evidence="3">
    <location>
        <begin position="7"/>
        <end position="83"/>
    </location>
</feature>
<dbReference type="EMBL" id="CP022685">
    <property type="protein sequence ID" value="ATL31131.1"/>
    <property type="molecule type" value="Genomic_DNA"/>
</dbReference>
<sequence>MTMQTIAHSSTLSAELMEILTTEYEAPEGTTADTAYDMLGFDSLVLVELAVALTKQFGVQVTDDELQEAGNIAGTIELLRAKGVPA</sequence>
<dbReference type="Proteomes" id="UP000221011">
    <property type="component" value="Chromosome"/>
</dbReference>
<gene>
    <name evidence="4" type="ORF">KY5_6113</name>
</gene>
<dbReference type="AlphaFoldDB" id="A0A291QHE6"/>
<evidence type="ECO:0000313" key="4">
    <source>
        <dbReference type="EMBL" id="ATL31131.1"/>
    </source>
</evidence>
<keyword evidence="2" id="KW-0597">Phosphoprotein</keyword>
<dbReference type="InterPro" id="IPR036736">
    <property type="entry name" value="ACP-like_sf"/>
</dbReference>
<dbReference type="SUPFAM" id="SSF47336">
    <property type="entry name" value="ACP-like"/>
    <property type="match status" value="1"/>
</dbReference>
<dbReference type="Gene3D" id="1.10.1200.10">
    <property type="entry name" value="ACP-like"/>
    <property type="match status" value="1"/>
</dbReference>
<protein>
    <recommendedName>
        <fullName evidence="3">Carrier domain-containing protein</fullName>
    </recommendedName>
</protein>
<dbReference type="PROSITE" id="PS00012">
    <property type="entry name" value="PHOSPHOPANTETHEINE"/>
    <property type="match status" value="1"/>
</dbReference>
<dbReference type="Pfam" id="PF00550">
    <property type="entry name" value="PP-binding"/>
    <property type="match status" value="1"/>
</dbReference>
<evidence type="ECO:0000313" key="5">
    <source>
        <dbReference type="Proteomes" id="UP000221011"/>
    </source>
</evidence>
<accession>A0A291QHE6</accession>
<dbReference type="RefSeq" id="WP_234362936.1">
    <property type="nucleotide sequence ID" value="NZ_CP022685.1"/>
</dbReference>
<proteinExistence type="predicted"/>
<dbReference type="PROSITE" id="PS50075">
    <property type="entry name" value="CARRIER"/>
    <property type="match status" value="1"/>
</dbReference>
<dbReference type="InterPro" id="IPR006162">
    <property type="entry name" value="Ppantetheine_attach_site"/>
</dbReference>
<keyword evidence="1" id="KW-0596">Phosphopantetheine</keyword>
<name>A0A291QHE6_9ACTN</name>
<dbReference type="KEGG" id="sfk:KY5_6113"/>
<keyword evidence="5" id="KW-1185">Reference proteome</keyword>
<dbReference type="InterPro" id="IPR009081">
    <property type="entry name" value="PP-bd_ACP"/>
</dbReference>
<evidence type="ECO:0000256" key="2">
    <source>
        <dbReference type="ARBA" id="ARBA00022553"/>
    </source>
</evidence>
<organism evidence="4 5">
    <name type="scientific">Streptomyces formicae</name>
    <dbReference type="NCBI Taxonomy" id="1616117"/>
    <lineage>
        <taxon>Bacteria</taxon>
        <taxon>Bacillati</taxon>
        <taxon>Actinomycetota</taxon>
        <taxon>Actinomycetes</taxon>
        <taxon>Kitasatosporales</taxon>
        <taxon>Streptomycetaceae</taxon>
        <taxon>Streptomyces</taxon>
    </lineage>
</organism>
<reference evidence="4 5" key="1">
    <citation type="submission" date="2017-08" db="EMBL/GenBank/DDBJ databases">
        <title>Complete Genome Sequence of Streptomyces formicae KY5, the formicamycin producer.</title>
        <authorList>
            <person name="Holmes N.A."/>
            <person name="Devine R."/>
            <person name="Qin Z."/>
            <person name="Seipke R.F."/>
            <person name="Wilkinson B."/>
            <person name="Hutchings M.I."/>
        </authorList>
    </citation>
    <scope>NUCLEOTIDE SEQUENCE [LARGE SCALE GENOMIC DNA]</scope>
    <source>
        <strain evidence="4 5">KY5</strain>
    </source>
</reference>
<evidence type="ECO:0000259" key="3">
    <source>
        <dbReference type="PROSITE" id="PS50075"/>
    </source>
</evidence>
<evidence type="ECO:0000256" key="1">
    <source>
        <dbReference type="ARBA" id="ARBA00022450"/>
    </source>
</evidence>